<organism evidence="3">
    <name type="scientific">Salvia splendens</name>
    <name type="common">Scarlet sage</name>
    <dbReference type="NCBI Taxonomy" id="180675"/>
    <lineage>
        <taxon>Eukaryota</taxon>
        <taxon>Viridiplantae</taxon>
        <taxon>Streptophyta</taxon>
        <taxon>Embryophyta</taxon>
        <taxon>Tracheophyta</taxon>
        <taxon>Spermatophyta</taxon>
        <taxon>Magnoliopsida</taxon>
        <taxon>eudicotyledons</taxon>
        <taxon>Gunneridae</taxon>
        <taxon>Pentapetalae</taxon>
        <taxon>asterids</taxon>
        <taxon>lamiids</taxon>
        <taxon>Lamiales</taxon>
        <taxon>Lamiaceae</taxon>
        <taxon>Nepetoideae</taxon>
        <taxon>Mentheae</taxon>
        <taxon>Salviinae</taxon>
        <taxon>Salvia</taxon>
        <taxon>Salvia subgen. Calosphace</taxon>
        <taxon>core Calosphace</taxon>
    </lineage>
</organism>
<dbReference type="AlphaFoldDB" id="A0A8X8YKV1"/>
<gene>
    <name evidence="3" type="ORF">SASPL_109895</name>
</gene>
<name>A0A8X8YKV1_SALSN</name>
<dbReference type="PANTHER" id="PTHR47587">
    <property type="entry name" value="OS05G0103500 PROTEIN"/>
    <property type="match status" value="1"/>
</dbReference>
<feature type="compositionally biased region" description="Basic residues" evidence="2">
    <location>
        <begin position="63"/>
        <end position="72"/>
    </location>
</feature>
<comment type="caution">
    <text evidence="3">The sequence shown here is derived from an EMBL/GenBank/DDBJ whole genome shotgun (WGS) entry which is preliminary data.</text>
</comment>
<feature type="coiled-coil region" evidence="1">
    <location>
        <begin position="120"/>
        <end position="158"/>
    </location>
</feature>
<keyword evidence="4" id="KW-1185">Reference proteome</keyword>
<evidence type="ECO:0000313" key="4">
    <source>
        <dbReference type="Proteomes" id="UP000298416"/>
    </source>
</evidence>
<keyword evidence="1" id="KW-0175">Coiled coil</keyword>
<evidence type="ECO:0000256" key="2">
    <source>
        <dbReference type="SAM" id="MobiDB-lite"/>
    </source>
</evidence>
<feature type="region of interest" description="Disordered" evidence="2">
    <location>
        <begin position="59"/>
        <end position="118"/>
    </location>
</feature>
<feature type="compositionally biased region" description="Pro residues" evidence="2">
    <location>
        <begin position="104"/>
        <end position="114"/>
    </location>
</feature>
<dbReference type="Proteomes" id="UP000298416">
    <property type="component" value="Unassembled WGS sequence"/>
</dbReference>
<feature type="compositionally biased region" description="Low complexity" evidence="2">
    <location>
        <begin position="73"/>
        <end position="84"/>
    </location>
</feature>
<evidence type="ECO:0000256" key="1">
    <source>
        <dbReference type="SAM" id="Coils"/>
    </source>
</evidence>
<accession>A0A8X8YKV1</accession>
<reference evidence="3" key="2">
    <citation type="submission" date="2020-08" db="EMBL/GenBank/DDBJ databases">
        <title>Plant Genome Project.</title>
        <authorList>
            <person name="Zhang R.-G."/>
        </authorList>
    </citation>
    <scope>NUCLEOTIDE SEQUENCE</scope>
    <source>
        <strain evidence="3">Huo1</strain>
        <tissue evidence="3">Leaf</tissue>
    </source>
</reference>
<protein>
    <submittedName>
        <fullName evidence="3">Uncharacterized protein</fullName>
    </submittedName>
</protein>
<proteinExistence type="predicted"/>
<reference evidence="3" key="1">
    <citation type="submission" date="2018-01" db="EMBL/GenBank/DDBJ databases">
        <authorList>
            <person name="Mao J.F."/>
        </authorList>
    </citation>
    <scope>NUCLEOTIDE SEQUENCE</scope>
    <source>
        <strain evidence="3">Huo1</strain>
        <tissue evidence="3">Leaf</tissue>
    </source>
</reference>
<dbReference type="PANTHER" id="PTHR47587:SF2">
    <property type="entry name" value="OS05G0103500 PROTEIN"/>
    <property type="match status" value="1"/>
</dbReference>
<dbReference type="EMBL" id="PNBA02000003">
    <property type="protein sequence ID" value="KAG6431810.1"/>
    <property type="molecule type" value="Genomic_DNA"/>
</dbReference>
<evidence type="ECO:0000313" key="3">
    <source>
        <dbReference type="EMBL" id="KAG6431810.1"/>
    </source>
</evidence>
<sequence length="213" mass="23797">MRSLRPATVSLSLSSTLTAATPSASRTSSFVARCHHFAEFPSSVQISSNLVKKLLDDGETEKVKKKTRKPRQKNPQQPQAQQVPGDLEALGGPSSTAWPIQPSLYPPPPLPSHKPPNSNLEAIRSVLEESEKVVERLRKNEENMLQEVTERAKGLHDKEFELRNSKPIPCLDEKIACLNCYKEHINDPLKCAQLVRYFANCARTVRRQVGHGN</sequence>